<dbReference type="PANTHER" id="PTHR43808">
    <property type="entry name" value="ACETYLORNITHINE DEACETYLASE"/>
    <property type="match status" value="1"/>
</dbReference>
<keyword evidence="18" id="KW-1185">Reference proteome</keyword>
<dbReference type="SUPFAM" id="SSF55031">
    <property type="entry name" value="Bacterial exopeptidase dimerisation domain"/>
    <property type="match status" value="1"/>
</dbReference>
<comment type="pathway">
    <text evidence="1 15">Amino-acid biosynthesis; L-lysine biosynthesis via DAP pathway; LL-2,6-diaminopimelate from (S)-tetrahydrodipicolinate (succinylase route): step 3/3.</text>
</comment>
<keyword evidence="8 15" id="KW-0378">Hydrolase</keyword>
<feature type="active site" evidence="15">
    <location>
        <position position="71"/>
    </location>
</feature>
<feature type="binding site" evidence="15">
    <location>
        <position position="353"/>
    </location>
    <ligand>
        <name>Zn(2+)</name>
        <dbReference type="ChEBI" id="CHEBI:29105"/>
        <label>2</label>
    </ligand>
</feature>
<feature type="binding site" evidence="15">
    <location>
        <position position="164"/>
    </location>
    <ligand>
        <name>Zn(2+)</name>
        <dbReference type="ChEBI" id="CHEBI:29105"/>
        <label>1</label>
    </ligand>
</feature>
<dbReference type="NCBIfam" id="TIGR01246">
    <property type="entry name" value="dapE_proteo"/>
    <property type="match status" value="1"/>
</dbReference>
<dbReference type="HAMAP" id="MF_01690">
    <property type="entry name" value="DapE"/>
    <property type="match status" value="1"/>
</dbReference>
<proteinExistence type="inferred from homology"/>
<evidence type="ECO:0000313" key="18">
    <source>
        <dbReference type="Proteomes" id="UP000474957"/>
    </source>
</evidence>
<dbReference type="RefSeq" id="WP_154444135.1">
    <property type="nucleotide sequence ID" value="NZ_WIND01000001.1"/>
</dbReference>
<comment type="catalytic activity">
    <reaction evidence="14 15">
        <text>N-succinyl-(2S,6S)-2,6-diaminopimelate + H2O = (2S,6S)-2,6-diaminopimelate + succinate</text>
        <dbReference type="Rhea" id="RHEA:22608"/>
        <dbReference type="ChEBI" id="CHEBI:15377"/>
        <dbReference type="ChEBI" id="CHEBI:30031"/>
        <dbReference type="ChEBI" id="CHEBI:57609"/>
        <dbReference type="ChEBI" id="CHEBI:58087"/>
        <dbReference type="EC" id="3.5.1.18"/>
    </reaction>
</comment>
<evidence type="ECO:0000313" key="17">
    <source>
        <dbReference type="EMBL" id="MSU88254.1"/>
    </source>
</evidence>
<dbReference type="PROSITE" id="PS00759">
    <property type="entry name" value="ARGE_DAPE_CPG2_2"/>
    <property type="match status" value="1"/>
</dbReference>
<evidence type="ECO:0000256" key="10">
    <source>
        <dbReference type="ARBA" id="ARBA00022915"/>
    </source>
</evidence>
<evidence type="ECO:0000256" key="3">
    <source>
        <dbReference type="ARBA" id="ARBA00011738"/>
    </source>
</evidence>
<dbReference type="GO" id="GO:0006526">
    <property type="term" value="P:L-arginine biosynthetic process"/>
    <property type="evidence" value="ECO:0007669"/>
    <property type="project" value="TreeGrafter"/>
</dbReference>
<dbReference type="AlphaFoldDB" id="A0A6L5YX60"/>
<dbReference type="GO" id="GO:0009014">
    <property type="term" value="F:succinyl-diaminopimelate desuccinylase activity"/>
    <property type="evidence" value="ECO:0007669"/>
    <property type="project" value="UniProtKB-UniRule"/>
</dbReference>
<dbReference type="PANTHER" id="PTHR43808:SF31">
    <property type="entry name" value="N-ACETYL-L-CITRULLINE DEACETYLASE"/>
    <property type="match status" value="1"/>
</dbReference>
<dbReference type="InterPro" id="IPR036264">
    <property type="entry name" value="Bact_exopeptidase_dim_dom"/>
</dbReference>
<dbReference type="Pfam" id="PF07687">
    <property type="entry name" value="M20_dimer"/>
    <property type="match status" value="1"/>
</dbReference>
<comment type="function">
    <text evidence="15">Catalyzes the hydrolysis of N-succinyl-L,L-diaminopimelic acid (SDAP), forming succinate and LL-2,6-diaminopimelate (DAP), an intermediate involved in the bacterial biosynthesis of lysine and meso-diaminopimelic acid, an essential component of bacterial cell walls.</text>
</comment>
<evidence type="ECO:0000256" key="14">
    <source>
        <dbReference type="ARBA" id="ARBA00051301"/>
    </source>
</evidence>
<keyword evidence="11 15" id="KW-0457">Lysine biosynthesis</keyword>
<evidence type="ECO:0000256" key="8">
    <source>
        <dbReference type="ARBA" id="ARBA00022801"/>
    </source>
</evidence>
<feature type="domain" description="Peptidase M20 dimerisation" evidence="16">
    <location>
        <begin position="177"/>
        <end position="280"/>
    </location>
</feature>
<comment type="subunit">
    <text evidence="3 15">Homodimer.</text>
</comment>
<keyword evidence="6 15" id="KW-0028">Amino-acid biosynthesis</keyword>
<dbReference type="InterPro" id="IPR005941">
    <property type="entry name" value="DapE_proteobac"/>
</dbReference>
<dbReference type="UniPathway" id="UPA00034">
    <property type="reaction ID" value="UER00021"/>
</dbReference>
<feature type="binding site" evidence="15">
    <location>
        <position position="136"/>
    </location>
    <ligand>
        <name>Zn(2+)</name>
        <dbReference type="ChEBI" id="CHEBI:29105"/>
        <label>2</label>
    </ligand>
</feature>
<dbReference type="InterPro" id="IPR011650">
    <property type="entry name" value="Peptidase_M20_dimer"/>
</dbReference>
<feature type="binding site" evidence="15">
    <location>
        <position position="69"/>
    </location>
    <ligand>
        <name>Zn(2+)</name>
        <dbReference type="ChEBI" id="CHEBI:29105"/>
        <label>1</label>
    </ligand>
</feature>
<name>A0A6L5YX60_9RHOB</name>
<evidence type="ECO:0000256" key="9">
    <source>
        <dbReference type="ARBA" id="ARBA00022833"/>
    </source>
</evidence>
<evidence type="ECO:0000256" key="11">
    <source>
        <dbReference type="ARBA" id="ARBA00023154"/>
    </source>
</evidence>
<feature type="binding site" evidence="15">
    <location>
        <position position="102"/>
    </location>
    <ligand>
        <name>Zn(2+)</name>
        <dbReference type="ChEBI" id="CHEBI:29105"/>
        <label>2</label>
    </ligand>
</feature>
<comment type="cofactor">
    <cofactor evidence="15">
        <name>Zn(2+)</name>
        <dbReference type="ChEBI" id="CHEBI:29105"/>
    </cofactor>
    <cofactor evidence="15">
        <name>Co(2+)</name>
        <dbReference type="ChEBI" id="CHEBI:48828"/>
    </cofactor>
    <text evidence="15">Binds 2 Zn(2+) or Co(2+) ions per subunit.</text>
</comment>
<evidence type="ECO:0000256" key="6">
    <source>
        <dbReference type="ARBA" id="ARBA00022605"/>
    </source>
</evidence>
<keyword evidence="10 15" id="KW-0220">Diaminopimelate biosynthesis</keyword>
<evidence type="ECO:0000256" key="1">
    <source>
        <dbReference type="ARBA" id="ARBA00005130"/>
    </source>
</evidence>
<dbReference type="GO" id="GO:0008270">
    <property type="term" value="F:zinc ion binding"/>
    <property type="evidence" value="ECO:0007669"/>
    <property type="project" value="UniProtKB-UniRule"/>
</dbReference>
<dbReference type="EC" id="3.5.1.18" evidence="4 15"/>
<dbReference type="CDD" id="cd03891">
    <property type="entry name" value="M20_DapE_proteobac"/>
    <property type="match status" value="1"/>
</dbReference>
<organism evidence="17 18">
    <name type="scientific">Halovulum marinum</name>
    <dbReference type="NCBI Taxonomy" id="2662447"/>
    <lineage>
        <taxon>Bacteria</taxon>
        <taxon>Pseudomonadati</taxon>
        <taxon>Pseudomonadota</taxon>
        <taxon>Alphaproteobacteria</taxon>
        <taxon>Rhodobacterales</taxon>
        <taxon>Paracoccaceae</taxon>
        <taxon>Halovulum</taxon>
    </lineage>
</organism>
<evidence type="ECO:0000256" key="12">
    <source>
        <dbReference type="ARBA" id="ARBA00023285"/>
    </source>
</evidence>
<comment type="similarity">
    <text evidence="2 15">Belongs to the peptidase M20A family. DapE subfamily.</text>
</comment>
<evidence type="ECO:0000259" key="16">
    <source>
        <dbReference type="Pfam" id="PF07687"/>
    </source>
</evidence>
<evidence type="ECO:0000256" key="15">
    <source>
        <dbReference type="HAMAP-Rule" id="MF_01690"/>
    </source>
</evidence>
<dbReference type="InterPro" id="IPR050072">
    <property type="entry name" value="Peptidase_M20A"/>
</dbReference>
<dbReference type="InterPro" id="IPR001261">
    <property type="entry name" value="ArgE/DapE_CS"/>
</dbReference>
<dbReference type="Proteomes" id="UP000474957">
    <property type="component" value="Unassembled WGS sequence"/>
</dbReference>
<keyword evidence="12 15" id="KW-0170">Cobalt</keyword>
<dbReference type="GO" id="GO:0008777">
    <property type="term" value="F:acetylornithine deacetylase activity"/>
    <property type="evidence" value="ECO:0007669"/>
    <property type="project" value="TreeGrafter"/>
</dbReference>
<evidence type="ECO:0000256" key="5">
    <source>
        <dbReference type="ARBA" id="ARBA00022391"/>
    </source>
</evidence>
<dbReference type="Gene3D" id="3.40.630.10">
    <property type="entry name" value="Zn peptidases"/>
    <property type="match status" value="2"/>
</dbReference>
<evidence type="ECO:0000256" key="7">
    <source>
        <dbReference type="ARBA" id="ARBA00022723"/>
    </source>
</evidence>
<accession>A0A6L5YX60</accession>
<dbReference type="SUPFAM" id="SSF53187">
    <property type="entry name" value="Zn-dependent exopeptidases"/>
    <property type="match status" value="1"/>
</dbReference>
<dbReference type="GO" id="GO:0009089">
    <property type="term" value="P:lysine biosynthetic process via diaminopimelate"/>
    <property type="evidence" value="ECO:0007669"/>
    <property type="project" value="UniProtKB-UniRule"/>
</dbReference>
<dbReference type="InterPro" id="IPR002933">
    <property type="entry name" value="Peptidase_M20"/>
</dbReference>
<comment type="caution">
    <text evidence="17">The sequence shown here is derived from an EMBL/GenBank/DDBJ whole genome shotgun (WGS) entry which is preliminary data.</text>
</comment>
<dbReference type="Pfam" id="PF01546">
    <property type="entry name" value="Peptidase_M20"/>
    <property type="match status" value="1"/>
</dbReference>
<keyword evidence="9 15" id="KW-0862">Zinc</keyword>
<dbReference type="EMBL" id="WIND01000001">
    <property type="protein sequence ID" value="MSU88254.1"/>
    <property type="molecule type" value="Genomic_DNA"/>
</dbReference>
<keyword evidence="7 15" id="KW-0479">Metal-binding</keyword>
<gene>
    <name evidence="15 17" type="primary">dapE</name>
    <name evidence="17" type="ORF">GE300_01320</name>
</gene>
<feature type="active site" description="Proton acceptor" evidence="15">
    <location>
        <position position="135"/>
    </location>
</feature>
<dbReference type="GO" id="GO:0050897">
    <property type="term" value="F:cobalt ion binding"/>
    <property type="evidence" value="ECO:0007669"/>
    <property type="project" value="UniProtKB-UniRule"/>
</dbReference>
<evidence type="ECO:0000256" key="13">
    <source>
        <dbReference type="ARBA" id="ARBA00031891"/>
    </source>
</evidence>
<feature type="binding site" evidence="15">
    <location>
        <position position="102"/>
    </location>
    <ligand>
        <name>Zn(2+)</name>
        <dbReference type="ChEBI" id="CHEBI:29105"/>
        <label>1</label>
    </ligand>
</feature>
<evidence type="ECO:0000256" key="2">
    <source>
        <dbReference type="ARBA" id="ARBA00006746"/>
    </source>
</evidence>
<dbReference type="GO" id="GO:0019877">
    <property type="term" value="P:diaminopimelate biosynthetic process"/>
    <property type="evidence" value="ECO:0007669"/>
    <property type="project" value="UniProtKB-UniRule"/>
</dbReference>
<reference evidence="17 18" key="1">
    <citation type="submission" date="2019-10" db="EMBL/GenBank/DDBJ databases">
        <title>Cognatihalovulum marinum gen. nov. sp. nov., a new member of the family Rhodobacteraceae isolated from deep seawater of the Northwest Indian Ocean.</title>
        <authorList>
            <person name="Ruan C."/>
            <person name="Wang J."/>
            <person name="Zheng X."/>
            <person name="Song L."/>
            <person name="Zhu Y."/>
            <person name="Huang Y."/>
            <person name="Lu Z."/>
            <person name="Du W."/>
            <person name="Huang L."/>
            <person name="Dai X."/>
        </authorList>
    </citation>
    <scope>NUCLEOTIDE SEQUENCE [LARGE SCALE GENOMIC DNA]</scope>
    <source>
        <strain evidence="17 18">2CG4</strain>
    </source>
</reference>
<evidence type="ECO:0000256" key="4">
    <source>
        <dbReference type="ARBA" id="ARBA00011921"/>
    </source>
</evidence>
<sequence>MTTDPVDLTARLVRCPSVTPEDAGALDVLDRALSAAGFATTRVDRGGIRNLYARWGEGRQGRRFGFNGHTDVVPVGDPADWTHPPFGAEIHDGWLYGRGAVDMKSGVAAFAAAAIDFVTDTPPDGAVILAITGDEEGDARDGTRALLDWMDQAGERMDVCLVGEPTCPERMGEMIKIGRRGSLSAFVTATGVQGHAAYPHLAANPLPVLVRLLDRLASTPLDDGTEHFDPSTLAITTVDVGNPATNVIPATARATVNIRYNDAHSGASLTAWLDEQARAASRGTDVALSVTVRNSGESFVTPPGPFSDLVAQAVRAETGATPVLSTSGGTSDARFVRKHCPVVEFGLVGQRMHAVDERVPVADVHALKAVYTRILQGYLA</sequence>
<dbReference type="NCBIfam" id="NF009557">
    <property type="entry name" value="PRK13009.1"/>
    <property type="match status" value="1"/>
</dbReference>
<protein>
    <recommendedName>
        <fullName evidence="5 15">Succinyl-diaminopimelate desuccinylase</fullName>
        <shortName evidence="15">SDAP desuccinylase</shortName>
        <ecNumber evidence="4 15">3.5.1.18</ecNumber>
    </recommendedName>
    <alternativeName>
        <fullName evidence="13 15">N-succinyl-LL-2,6-diaminoheptanedioate amidohydrolase</fullName>
    </alternativeName>
</protein>